<keyword evidence="3" id="KW-1133">Transmembrane helix</keyword>
<accession>A0A1M7TUK4</accession>
<feature type="region of interest" description="Disordered" evidence="2">
    <location>
        <begin position="1"/>
        <end position="56"/>
    </location>
</feature>
<evidence type="ECO:0000256" key="1">
    <source>
        <dbReference type="SAM" id="Coils"/>
    </source>
</evidence>
<name>A0A1M7TUK4_9BRAD</name>
<dbReference type="OrthoDB" id="8441668at2"/>
<keyword evidence="1" id="KW-0175">Coiled coil</keyword>
<feature type="coiled-coil region" evidence="1">
    <location>
        <begin position="183"/>
        <end position="210"/>
    </location>
</feature>
<protein>
    <submittedName>
        <fullName evidence="4">Uncharacterized conserved protein</fullName>
    </submittedName>
</protein>
<feature type="transmembrane region" description="Helical" evidence="3">
    <location>
        <begin position="69"/>
        <end position="91"/>
    </location>
</feature>
<keyword evidence="5" id="KW-1185">Reference proteome</keyword>
<proteinExistence type="predicted"/>
<evidence type="ECO:0000313" key="4">
    <source>
        <dbReference type="EMBL" id="SHN74346.1"/>
    </source>
</evidence>
<gene>
    <name evidence="4" type="ORF">SAMN05444170_2711</name>
</gene>
<sequence length="386" mass="40053">MEDNRTDDPAPAPDASRPRRAPPTIDLEASEVTTSSGSVGDNGAGDQAAADTSEAKPSSRASFAPLQPFLVAAVSGAAAAAVVIALVWAVVRPGQTARALADSDTRVIEMLSSRIGELEERPVKPAAPDLTLAARFDALEKSLGELRTELASAGARSDKLASELDAVKSAPPAAARAAASPDLSAVEGRLAEIERAVRAESENIAQAANKPADDIALRRLVVASMLDLSVRQNEPFKEALKAAKALAPDPQKLQPLEGFAASGVPNAANLCRELLTLVPKLEPPRPGNATTGTGIVDRLQAGAAKLVRIERTDASGSDRGAIVARVTAAAVRNDLAETRRELNSLTPADREPAQAWLDKVAERDAALAAARHFTSDAMAALARPAP</sequence>
<evidence type="ECO:0000256" key="2">
    <source>
        <dbReference type="SAM" id="MobiDB-lite"/>
    </source>
</evidence>
<evidence type="ECO:0000256" key="3">
    <source>
        <dbReference type="SAM" id="Phobius"/>
    </source>
</evidence>
<evidence type="ECO:0000313" key="5">
    <source>
        <dbReference type="Proteomes" id="UP000184096"/>
    </source>
</evidence>
<dbReference type="AlphaFoldDB" id="A0A1M7TUK4"/>
<keyword evidence="3" id="KW-0472">Membrane</keyword>
<dbReference type="RefSeq" id="WP_072818322.1">
    <property type="nucleotide sequence ID" value="NZ_LT670849.1"/>
</dbReference>
<keyword evidence="3" id="KW-0812">Transmembrane</keyword>
<dbReference type="EMBL" id="LT670849">
    <property type="protein sequence ID" value="SHN74346.1"/>
    <property type="molecule type" value="Genomic_DNA"/>
</dbReference>
<reference evidence="5" key="1">
    <citation type="submission" date="2016-11" db="EMBL/GenBank/DDBJ databases">
        <authorList>
            <person name="Varghese N."/>
            <person name="Submissions S."/>
        </authorList>
    </citation>
    <scope>NUCLEOTIDE SEQUENCE [LARGE SCALE GENOMIC DNA]</scope>
    <source>
        <strain evidence="5">GAS401</strain>
    </source>
</reference>
<dbReference type="Proteomes" id="UP000184096">
    <property type="component" value="Chromosome I"/>
</dbReference>
<organism evidence="4 5">
    <name type="scientific">Bradyrhizobium erythrophlei</name>
    <dbReference type="NCBI Taxonomy" id="1437360"/>
    <lineage>
        <taxon>Bacteria</taxon>
        <taxon>Pseudomonadati</taxon>
        <taxon>Pseudomonadota</taxon>
        <taxon>Alphaproteobacteria</taxon>
        <taxon>Hyphomicrobiales</taxon>
        <taxon>Nitrobacteraceae</taxon>
        <taxon>Bradyrhizobium</taxon>
    </lineage>
</organism>